<evidence type="ECO:0000313" key="10">
    <source>
        <dbReference type="Proteomes" id="UP000193104"/>
    </source>
</evidence>
<dbReference type="Pfam" id="PF00717">
    <property type="entry name" value="Peptidase_S24"/>
    <property type="match status" value="1"/>
</dbReference>
<protein>
    <recommendedName>
        <fullName evidence="8">Peptidase S24/S26A/S26B/S26C domain-containing protein</fullName>
    </recommendedName>
</protein>
<keyword evidence="6" id="KW-0742">SOS response</keyword>
<sequence>MTRFFLPQLSPARCYRPLFLEAVRGGFPSPAQDYVERKIDLNELMVTRPSATYFVRVEGDSMCDANISEGDLLVVDSSLRAKHGDIVIAAVNGEFTVKRLHTTPCVQLMPMNPRYQPIRLSEEEELEIFGVVTFIIYNARSQR</sequence>
<dbReference type="InterPro" id="IPR039418">
    <property type="entry name" value="LexA-like"/>
</dbReference>
<name>A0A1X1D464_9GAMM</name>
<accession>A0A1X1D464</accession>
<keyword evidence="2" id="KW-0227">DNA damage</keyword>
<dbReference type="NCBIfam" id="NF007621">
    <property type="entry name" value="PRK10276.1"/>
    <property type="match status" value="1"/>
</dbReference>
<dbReference type="PRINTS" id="PR00726">
    <property type="entry name" value="LEXASERPTASE"/>
</dbReference>
<proteinExistence type="inferred from homology"/>
<dbReference type="RefSeq" id="WP_128602213.1">
    <property type="nucleotide sequence ID" value="NZ_MLFS01000048.1"/>
</dbReference>
<evidence type="ECO:0000256" key="1">
    <source>
        <dbReference type="ARBA" id="ARBA00007484"/>
    </source>
</evidence>
<dbReference type="GO" id="GO:0009432">
    <property type="term" value="P:SOS response"/>
    <property type="evidence" value="ECO:0007669"/>
    <property type="project" value="UniProtKB-KW"/>
</dbReference>
<dbReference type="InterPro" id="IPR006197">
    <property type="entry name" value="Peptidase_S24_LexA"/>
</dbReference>
<gene>
    <name evidence="9" type="ORF">HA48_15740</name>
</gene>
<reference evidence="9 10" key="1">
    <citation type="journal article" date="2017" name="Antonie Van Leeuwenhoek">
        <title>Phylogenomic resolution of the bacterial genus Pantoea and its relationship with Erwinia and Tatumella.</title>
        <authorList>
            <person name="Palmer M."/>
            <person name="Steenkamp E.T."/>
            <person name="Coetzee M.P."/>
            <person name="Chan W.Y."/>
            <person name="van Zyl E."/>
            <person name="De Maayer P."/>
            <person name="Coutinho T.A."/>
            <person name="Blom J."/>
            <person name="Smits T.H."/>
            <person name="Duffy B."/>
            <person name="Venter S.N."/>
        </authorList>
    </citation>
    <scope>NUCLEOTIDE SEQUENCE [LARGE SCALE GENOMIC DNA]</scope>
    <source>
        <strain evidence="9 10">LMG 26277</strain>
    </source>
</reference>
<comment type="caution">
    <text evidence="9">The sequence shown here is derived from an EMBL/GenBank/DDBJ whole genome shotgun (WGS) entry which is preliminary data.</text>
</comment>
<keyword evidence="3 7" id="KW-0378">Hydrolase</keyword>
<keyword evidence="10" id="KW-1185">Reference proteome</keyword>
<dbReference type="InterPro" id="IPR015927">
    <property type="entry name" value="Peptidase_S24_S26A/B/C"/>
</dbReference>
<dbReference type="InterPro" id="IPR036286">
    <property type="entry name" value="LexA/Signal_pep-like_sf"/>
</dbReference>
<evidence type="ECO:0000256" key="2">
    <source>
        <dbReference type="ARBA" id="ARBA00022763"/>
    </source>
</evidence>
<dbReference type="PANTHER" id="PTHR33516">
    <property type="entry name" value="LEXA REPRESSOR"/>
    <property type="match status" value="1"/>
</dbReference>
<dbReference type="GO" id="GO:0006281">
    <property type="term" value="P:DNA repair"/>
    <property type="evidence" value="ECO:0007669"/>
    <property type="project" value="UniProtKB-KW"/>
</dbReference>
<dbReference type="EMBL" id="MLFS01000048">
    <property type="protein sequence ID" value="ORM71434.1"/>
    <property type="molecule type" value="Genomic_DNA"/>
</dbReference>
<dbReference type="SUPFAM" id="SSF51306">
    <property type="entry name" value="LexA/Signal peptidase"/>
    <property type="match status" value="1"/>
</dbReference>
<evidence type="ECO:0000256" key="7">
    <source>
        <dbReference type="RuleBase" id="RU003991"/>
    </source>
</evidence>
<evidence type="ECO:0000313" key="9">
    <source>
        <dbReference type="EMBL" id="ORM71434.1"/>
    </source>
</evidence>
<dbReference type="GO" id="GO:0003677">
    <property type="term" value="F:DNA binding"/>
    <property type="evidence" value="ECO:0007669"/>
    <property type="project" value="InterPro"/>
</dbReference>
<comment type="similarity">
    <text evidence="1 7">Belongs to the peptidase S24 family.</text>
</comment>
<dbReference type="GO" id="GO:0016787">
    <property type="term" value="F:hydrolase activity"/>
    <property type="evidence" value="ECO:0007669"/>
    <property type="project" value="UniProtKB-KW"/>
</dbReference>
<dbReference type="PANTHER" id="PTHR33516:SF2">
    <property type="entry name" value="LEXA REPRESSOR-RELATED"/>
    <property type="match status" value="1"/>
</dbReference>
<dbReference type="InterPro" id="IPR050077">
    <property type="entry name" value="LexA_repressor"/>
</dbReference>
<dbReference type="AlphaFoldDB" id="A0A1X1D464"/>
<keyword evidence="4 7" id="KW-0068">Autocatalytic cleavage</keyword>
<dbReference type="Proteomes" id="UP000193104">
    <property type="component" value="Unassembled WGS sequence"/>
</dbReference>
<dbReference type="Gene3D" id="2.10.109.10">
    <property type="entry name" value="Umud Fragment, subunit A"/>
    <property type="match status" value="1"/>
</dbReference>
<keyword evidence="5" id="KW-0234">DNA repair</keyword>
<dbReference type="GO" id="GO:0006355">
    <property type="term" value="P:regulation of DNA-templated transcription"/>
    <property type="evidence" value="ECO:0007669"/>
    <property type="project" value="InterPro"/>
</dbReference>
<evidence type="ECO:0000256" key="3">
    <source>
        <dbReference type="ARBA" id="ARBA00022801"/>
    </source>
</evidence>
<dbReference type="OrthoDB" id="9787787at2"/>
<evidence type="ECO:0000256" key="6">
    <source>
        <dbReference type="ARBA" id="ARBA00023236"/>
    </source>
</evidence>
<evidence type="ECO:0000259" key="8">
    <source>
        <dbReference type="Pfam" id="PF00717"/>
    </source>
</evidence>
<feature type="domain" description="Peptidase S24/S26A/S26B/S26C" evidence="8">
    <location>
        <begin position="17"/>
        <end position="132"/>
    </location>
</feature>
<dbReference type="STRING" id="1076551.HA48_15740"/>
<evidence type="ECO:0000256" key="4">
    <source>
        <dbReference type="ARBA" id="ARBA00022813"/>
    </source>
</evidence>
<organism evidence="9 10">
    <name type="scientific">Pantoea wallisii</name>
    <dbReference type="NCBI Taxonomy" id="1076551"/>
    <lineage>
        <taxon>Bacteria</taxon>
        <taxon>Pseudomonadati</taxon>
        <taxon>Pseudomonadota</taxon>
        <taxon>Gammaproteobacteria</taxon>
        <taxon>Enterobacterales</taxon>
        <taxon>Erwiniaceae</taxon>
        <taxon>Pantoea</taxon>
    </lineage>
</organism>
<dbReference type="CDD" id="cd06529">
    <property type="entry name" value="S24_LexA-like"/>
    <property type="match status" value="1"/>
</dbReference>
<evidence type="ECO:0000256" key="5">
    <source>
        <dbReference type="ARBA" id="ARBA00023204"/>
    </source>
</evidence>